<keyword evidence="1" id="KW-1133">Transmembrane helix</keyword>
<feature type="transmembrane region" description="Helical" evidence="1">
    <location>
        <begin position="20"/>
        <end position="40"/>
    </location>
</feature>
<keyword evidence="1" id="KW-0812">Transmembrane</keyword>
<keyword evidence="3" id="KW-1185">Reference proteome</keyword>
<protein>
    <submittedName>
        <fullName evidence="2">Uncharacterized protein</fullName>
    </submittedName>
</protein>
<reference evidence="2 3" key="1">
    <citation type="submission" date="2016-03" db="EMBL/GenBank/DDBJ databases">
        <title>Whole genome sequencing of Grifola frondosa 9006-11.</title>
        <authorList>
            <person name="Min B."/>
            <person name="Park H."/>
            <person name="Kim J.-G."/>
            <person name="Cho H."/>
            <person name="Oh Y.-L."/>
            <person name="Kong W.-S."/>
            <person name="Choi I.-G."/>
        </authorList>
    </citation>
    <scope>NUCLEOTIDE SEQUENCE [LARGE SCALE GENOMIC DNA]</scope>
    <source>
        <strain evidence="2 3">9006-11</strain>
    </source>
</reference>
<dbReference type="EMBL" id="LUGG01000007">
    <property type="protein sequence ID" value="OBZ72847.1"/>
    <property type="molecule type" value="Genomic_DNA"/>
</dbReference>
<proteinExistence type="predicted"/>
<dbReference type="AlphaFoldDB" id="A0A1C7M8E9"/>
<keyword evidence="1" id="KW-0472">Membrane</keyword>
<evidence type="ECO:0000313" key="3">
    <source>
        <dbReference type="Proteomes" id="UP000092993"/>
    </source>
</evidence>
<evidence type="ECO:0000256" key="1">
    <source>
        <dbReference type="SAM" id="Phobius"/>
    </source>
</evidence>
<name>A0A1C7M8E9_GRIFR</name>
<accession>A0A1C7M8E9</accession>
<dbReference type="Proteomes" id="UP000092993">
    <property type="component" value="Unassembled WGS sequence"/>
</dbReference>
<comment type="caution">
    <text evidence="2">The sequence shown here is derived from an EMBL/GenBank/DDBJ whole genome shotgun (WGS) entry which is preliminary data.</text>
</comment>
<gene>
    <name evidence="2" type="ORF">A0H81_07008</name>
</gene>
<organism evidence="2 3">
    <name type="scientific">Grifola frondosa</name>
    <name type="common">Maitake</name>
    <name type="synonym">Polyporus frondosus</name>
    <dbReference type="NCBI Taxonomy" id="5627"/>
    <lineage>
        <taxon>Eukaryota</taxon>
        <taxon>Fungi</taxon>
        <taxon>Dikarya</taxon>
        <taxon>Basidiomycota</taxon>
        <taxon>Agaricomycotina</taxon>
        <taxon>Agaricomycetes</taxon>
        <taxon>Polyporales</taxon>
        <taxon>Grifolaceae</taxon>
        <taxon>Grifola</taxon>
    </lineage>
</organism>
<sequence>MITEHIIPVTRARRAETKCIIRNLCLYFRCLLLLLSTVGLEFQSAYQRQYRCKLSVCQYLQSPSYL</sequence>
<evidence type="ECO:0000313" key="2">
    <source>
        <dbReference type="EMBL" id="OBZ72847.1"/>
    </source>
</evidence>